<dbReference type="CDD" id="cd01129">
    <property type="entry name" value="PulE-GspE-like"/>
    <property type="match status" value="1"/>
</dbReference>
<dbReference type="Gene3D" id="3.30.300.160">
    <property type="entry name" value="Type II secretion system, protein E, N-terminal domain"/>
    <property type="match status" value="1"/>
</dbReference>
<dbReference type="EMBL" id="CBXV010000008">
    <property type="protein sequence ID" value="CDM66480.1"/>
    <property type="molecule type" value="Genomic_DNA"/>
</dbReference>
<dbReference type="AlphaFoldDB" id="A0A0B6X283"/>
<dbReference type="Gene3D" id="3.30.450.90">
    <property type="match status" value="1"/>
</dbReference>
<evidence type="ECO:0000313" key="5">
    <source>
        <dbReference type="EMBL" id="CDM66480.1"/>
    </source>
</evidence>
<accession>A0A0B6X283</accession>
<dbReference type="InterPro" id="IPR007831">
    <property type="entry name" value="T2SS_GspE_N"/>
</dbReference>
<evidence type="ECO:0000256" key="3">
    <source>
        <dbReference type="ARBA" id="ARBA00022840"/>
    </source>
</evidence>
<dbReference type="Gene3D" id="3.40.50.300">
    <property type="entry name" value="P-loop containing nucleotide triphosphate hydrolases"/>
    <property type="match status" value="1"/>
</dbReference>
<keyword evidence="6" id="KW-1185">Reference proteome</keyword>
<dbReference type="Pfam" id="PF00437">
    <property type="entry name" value="T2SSE"/>
    <property type="match status" value="1"/>
</dbReference>
<organism evidence="5 6">
    <name type="scientific">Pyrinomonas methylaliphatogenes</name>
    <dbReference type="NCBI Taxonomy" id="454194"/>
    <lineage>
        <taxon>Bacteria</taxon>
        <taxon>Pseudomonadati</taxon>
        <taxon>Acidobacteriota</taxon>
        <taxon>Blastocatellia</taxon>
        <taxon>Blastocatellales</taxon>
        <taxon>Pyrinomonadaceae</taxon>
        <taxon>Pyrinomonas</taxon>
    </lineage>
</organism>
<reference evidence="5 6" key="2">
    <citation type="submission" date="2015-01" db="EMBL/GenBank/DDBJ databases">
        <title>Complete genome sequence of Pyrinomonas methylaliphatogenes type strain K22T.</title>
        <authorList>
            <person name="Lee K.C.Y."/>
            <person name="Power J.F."/>
            <person name="Dunfield P.F."/>
            <person name="Morgan X.C."/>
            <person name="Huttenhower C."/>
            <person name="Stott M.B."/>
        </authorList>
    </citation>
    <scope>NUCLEOTIDE SEQUENCE [LARGE SCALE GENOMIC DNA]</scope>
    <source>
        <strain evidence="5 6">K22</strain>
    </source>
</reference>
<comment type="similarity">
    <text evidence="1">Belongs to the GSP E family.</text>
</comment>
<dbReference type="GO" id="GO:0016887">
    <property type="term" value="F:ATP hydrolysis activity"/>
    <property type="evidence" value="ECO:0007669"/>
    <property type="project" value="TreeGrafter"/>
</dbReference>
<dbReference type="GO" id="GO:0005886">
    <property type="term" value="C:plasma membrane"/>
    <property type="evidence" value="ECO:0007669"/>
    <property type="project" value="TreeGrafter"/>
</dbReference>
<dbReference type="FunFam" id="3.40.50.300:FF:000398">
    <property type="entry name" value="Type IV pilus assembly ATPase PilB"/>
    <property type="match status" value="1"/>
</dbReference>
<dbReference type="SUPFAM" id="SSF52540">
    <property type="entry name" value="P-loop containing nucleoside triphosphate hydrolases"/>
    <property type="match status" value="1"/>
</dbReference>
<evidence type="ECO:0000256" key="2">
    <source>
        <dbReference type="ARBA" id="ARBA00022741"/>
    </source>
</evidence>
<reference evidence="5 6" key="1">
    <citation type="submission" date="2013-12" db="EMBL/GenBank/DDBJ databases">
        <authorList>
            <person name="Stott M."/>
        </authorList>
    </citation>
    <scope>NUCLEOTIDE SEQUENCE [LARGE SCALE GENOMIC DNA]</scope>
    <source>
        <strain evidence="5 6">K22</strain>
    </source>
</reference>
<feature type="domain" description="Bacterial type II secretion system protein E" evidence="4">
    <location>
        <begin position="377"/>
        <end position="391"/>
    </location>
</feature>
<dbReference type="GO" id="GO:0005524">
    <property type="term" value="F:ATP binding"/>
    <property type="evidence" value="ECO:0007669"/>
    <property type="project" value="UniProtKB-KW"/>
</dbReference>
<dbReference type="Proteomes" id="UP000031518">
    <property type="component" value="Unassembled WGS sequence"/>
</dbReference>
<dbReference type="PANTHER" id="PTHR30258">
    <property type="entry name" value="TYPE II SECRETION SYSTEM PROTEIN GSPE-RELATED"/>
    <property type="match status" value="1"/>
</dbReference>
<name>A0A0B6X283_9BACT</name>
<evidence type="ECO:0000256" key="1">
    <source>
        <dbReference type="ARBA" id="ARBA00006611"/>
    </source>
</evidence>
<dbReference type="PANTHER" id="PTHR30258:SF1">
    <property type="entry name" value="PROTEIN TRANSPORT PROTEIN HOFB HOMOLOG"/>
    <property type="match status" value="1"/>
</dbReference>
<evidence type="ECO:0000313" key="6">
    <source>
        <dbReference type="Proteomes" id="UP000031518"/>
    </source>
</evidence>
<dbReference type="STRING" id="454194.PYK22_02510"/>
<keyword evidence="2" id="KW-0547">Nucleotide-binding</keyword>
<dbReference type="InterPro" id="IPR001482">
    <property type="entry name" value="T2SS/T4SS_dom"/>
</dbReference>
<evidence type="ECO:0000259" key="4">
    <source>
        <dbReference type="PROSITE" id="PS00662"/>
    </source>
</evidence>
<dbReference type="RefSeq" id="WP_211197697.1">
    <property type="nucleotide sequence ID" value="NZ_CBXV010000008.1"/>
</dbReference>
<dbReference type="InterPro" id="IPR027417">
    <property type="entry name" value="P-loop_NTPase"/>
</dbReference>
<dbReference type="SUPFAM" id="SSF160246">
    <property type="entry name" value="EspE N-terminal domain-like"/>
    <property type="match status" value="1"/>
</dbReference>
<protein>
    <submittedName>
        <fullName evidence="5">Type II secretory pathway, ATPase PulE/Tfp pilus assembly pathway, ATPase PilB</fullName>
    </submittedName>
</protein>
<keyword evidence="3" id="KW-0067">ATP-binding</keyword>
<gene>
    <name evidence="5" type="ORF">PYK22_02510</name>
</gene>
<dbReference type="InterPro" id="IPR037257">
    <property type="entry name" value="T2SS_E_N_sf"/>
</dbReference>
<dbReference type="Pfam" id="PF05157">
    <property type="entry name" value="MshEN"/>
    <property type="match status" value="1"/>
</dbReference>
<dbReference type="PROSITE" id="PS00662">
    <property type="entry name" value="T2SP_E"/>
    <property type="match status" value="1"/>
</dbReference>
<proteinExistence type="inferred from homology"/>
<sequence>MNQMAEDLLGNSASREEFVARETWAQVEDPPEVREAKQLARRYRLPYVDLLPPAGDSPIDFSLLAEVPVELMVRYQFVPLRRENGRLHIAVADPTDLERLDELAAALREKLELSVATAGAIDAVLRKGDATQRVLQEAASGFRISLVRETEQGEEVLDLDRLATDSEMSPIIKLVDTIIFNALESRASDIHIETRDYGVQVKYRIDGALYPKLDPIDLAYHQTLISRIKVMSELDIAERRIPQDGRFRARYKGRTVDFRVSIMPTIHGEDAVIRILDKEQINEAFRHLTLDVIGFSEEDLRKFRRYIAEPYGMVLVTGPTGSGKTTTLYAALNEIKNEEDKIITIEDPVEYQIQGITQIPVNEKKGLTFARGLRSILRHDPDKIMVGEIRDPETAQIAIQSALTGHLVFTTVHANNVIDVIGRFLNMGVEPYNFVSCLNCVLAQRLIRVLCTVCKRPYRPSDEELIESGLRPEEHRDRIFYRSVGCDACNHTGYRGRTAIHELLDLSDNIREMIIARRPGSEIRRAAEAEGLRSLRESALRKVFAGISSLHEINRVTFVEDVKLN</sequence>